<dbReference type="Gene3D" id="1.10.1740.10">
    <property type="match status" value="1"/>
</dbReference>
<dbReference type="Pfam" id="PF08281">
    <property type="entry name" value="Sigma70_r4_2"/>
    <property type="match status" value="1"/>
</dbReference>
<dbReference type="Pfam" id="PF04542">
    <property type="entry name" value="Sigma70_r2"/>
    <property type="match status" value="1"/>
</dbReference>
<accession>A0AAE5UA75</accession>
<evidence type="ECO:0000256" key="2">
    <source>
        <dbReference type="ARBA" id="ARBA00023015"/>
    </source>
</evidence>
<sequence>MTLINERRDGTVKHDIHTVKKAINGDARAFEELLFQEEKMLYYKALWYVGTKEDSLDVIQETACKAFLAIGHLQKPEYFSTWLFKILIRECYKLLKKREQIVPYEEHELLKRLDQKQEKEIESFHLSEALSKLKSSYQTSIILFYYHDLSIQDISDVMEKPVGTVKTYLRRAKKQLKIELERSYKLNERIS</sequence>
<dbReference type="NCBIfam" id="TIGR02954">
    <property type="entry name" value="Sig70_famx3"/>
    <property type="match status" value="1"/>
</dbReference>
<dbReference type="CDD" id="cd06171">
    <property type="entry name" value="Sigma70_r4"/>
    <property type="match status" value="1"/>
</dbReference>
<dbReference type="Proteomes" id="UP000220341">
    <property type="component" value="Unassembled WGS sequence"/>
</dbReference>
<evidence type="ECO:0000259" key="5">
    <source>
        <dbReference type="Pfam" id="PF04542"/>
    </source>
</evidence>
<comment type="similarity">
    <text evidence="1">Belongs to the sigma-70 factor family. ECF subfamily.</text>
</comment>
<evidence type="ECO:0000259" key="6">
    <source>
        <dbReference type="Pfam" id="PF08281"/>
    </source>
</evidence>
<protein>
    <submittedName>
        <fullName evidence="7">RNA polymerase subunit sigma</fullName>
    </submittedName>
</protein>
<evidence type="ECO:0000313" key="7">
    <source>
        <dbReference type="EMBL" id="PES33074.1"/>
    </source>
</evidence>
<dbReference type="InterPro" id="IPR014284">
    <property type="entry name" value="RNA_pol_sigma-70_dom"/>
</dbReference>
<reference evidence="7 8" key="1">
    <citation type="submission" date="2017-09" db="EMBL/GenBank/DDBJ databases">
        <title>Large-scale bioinformatics analysis of Bacillus genomes uncovers conserved roles of natural products in bacterial physiology.</title>
        <authorList>
            <consortium name="Agbiome Team Llc"/>
            <person name="Bleich R.M."/>
            <person name="Kirk G.J."/>
            <person name="Santa Maria K.C."/>
            <person name="Allen S.E."/>
            <person name="Farag S."/>
            <person name="Shank E.A."/>
            <person name="Bowers A."/>
        </authorList>
    </citation>
    <scope>NUCLEOTIDE SEQUENCE [LARGE SCALE GENOMIC DNA]</scope>
    <source>
        <strain evidence="7 8">AFS003013</strain>
    </source>
</reference>
<evidence type="ECO:0000256" key="4">
    <source>
        <dbReference type="ARBA" id="ARBA00023163"/>
    </source>
</evidence>
<name>A0AAE5UA75_PRIMG</name>
<keyword evidence="2" id="KW-0805">Transcription regulation</keyword>
<dbReference type="SUPFAM" id="SSF88659">
    <property type="entry name" value="Sigma3 and sigma4 domains of RNA polymerase sigma factors"/>
    <property type="match status" value="1"/>
</dbReference>
<gene>
    <name evidence="7" type="ORF">CN497_21840</name>
</gene>
<dbReference type="InterPro" id="IPR007627">
    <property type="entry name" value="RNA_pol_sigma70_r2"/>
</dbReference>
<dbReference type="GO" id="GO:0006352">
    <property type="term" value="P:DNA-templated transcription initiation"/>
    <property type="evidence" value="ECO:0007669"/>
    <property type="project" value="InterPro"/>
</dbReference>
<feature type="domain" description="RNA polymerase sigma factor 70 region 4 type 2" evidence="6">
    <location>
        <begin position="126"/>
        <end position="176"/>
    </location>
</feature>
<comment type="caution">
    <text evidence="7">The sequence shown here is derived from an EMBL/GenBank/DDBJ whole genome shotgun (WGS) entry which is preliminary data.</text>
</comment>
<dbReference type="Gene3D" id="1.10.10.10">
    <property type="entry name" value="Winged helix-like DNA-binding domain superfamily/Winged helix DNA-binding domain"/>
    <property type="match status" value="1"/>
</dbReference>
<dbReference type="InterPro" id="IPR013324">
    <property type="entry name" value="RNA_pol_sigma_r3/r4-like"/>
</dbReference>
<evidence type="ECO:0000313" key="8">
    <source>
        <dbReference type="Proteomes" id="UP000220341"/>
    </source>
</evidence>
<dbReference type="AlphaFoldDB" id="A0AAE5UA75"/>
<dbReference type="EMBL" id="NTYW01000038">
    <property type="protein sequence ID" value="PES33074.1"/>
    <property type="molecule type" value="Genomic_DNA"/>
</dbReference>
<dbReference type="PANTHER" id="PTHR43133">
    <property type="entry name" value="RNA POLYMERASE ECF-TYPE SIGMA FACTO"/>
    <property type="match status" value="1"/>
</dbReference>
<dbReference type="SUPFAM" id="SSF88946">
    <property type="entry name" value="Sigma2 domain of RNA polymerase sigma factors"/>
    <property type="match status" value="1"/>
</dbReference>
<dbReference type="InterPro" id="IPR036388">
    <property type="entry name" value="WH-like_DNA-bd_sf"/>
</dbReference>
<evidence type="ECO:0000256" key="1">
    <source>
        <dbReference type="ARBA" id="ARBA00010641"/>
    </source>
</evidence>
<dbReference type="GO" id="GO:0003677">
    <property type="term" value="F:DNA binding"/>
    <property type="evidence" value="ECO:0007669"/>
    <property type="project" value="InterPro"/>
</dbReference>
<dbReference type="InterPro" id="IPR014300">
    <property type="entry name" value="RNA_pol_sigma-V"/>
</dbReference>
<feature type="domain" description="RNA polymerase sigma-70 region 2" evidence="5">
    <location>
        <begin position="38"/>
        <end position="99"/>
    </location>
</feature>
<evidence type="ECO:0000256" key="3">
    <source>
        <dbReference type="ARBA" id="ARBA00023082"/>
    </source>
</evidence>
<dbReference type="PANTHER" id="PTHR43133:SF51">
    <property type="entry name" value="RNA POLYMERASE SIGMA FACTOR"/>
    <property type="match status" value="1"/>
</dbReference>
<dbReference type="GO" id="GO:0016987">
    <property type="term" value="F:sigma factor activity"/>
    <property type="evidence" value="ECO:0007669"/>
    <property type="project" value="UniProtKB-KW"/>
</dbReference>
<dbReference type="InterPro" id="IPR013249">
    <property type="entry name" value="RNA_pol_sigma70_r4_t2"/>
</dbReference>
<dbReference type="InterPro" id="IPR013325">
    <property type="entry name" value="RNA_pol_sigma_r2"/>
</dbReference>
<dbReference type="NCBIfam" id="TIGR02937">
    <property type="entry name" value="sigma70-ECF"/>
    <property type="match status" value="1"/>
</dbReference>
<organism evidence="7 8">
    <name type="scientific">Priestia megaterium</name>
    <name type="common">Bacillus megaterium</name>
    <dbReference type="NCBI Taxonomy" id="1404"/>
    <lineage>
        <taxon>Bacteria</taxon>
        <taxon>Bacillati</taxon>
        <taxon>Bacillota</taxon>
        <taxon>Bacilli</taxon>
        <taxon>Bacillales</taxon>
        <taxon>Bacillaceae</taxon>
        <taxon>Priestia</taxon>
    </lineage>
</organism>
<proteinExistence type="inferred from homology"/>
<dbReference type="InterPro" id="IPR039425">
    <property type="entry name" value="RNA_pol_sigma-70-like"/>
</dbReference>
<keyword evidence="4" id="KW-0804">Transcription</keyword>
<keyword evidence="3" id="KW-0731">Sigma factor</keyword>